<feature type="compositionally biased region" description="Basic and acidic residues" evidence="1">
    <location>
        <begin position="133"/>
        <end position="146"/>
    </location>
</feature>
<dbReference type="PANTHER" id="PTHR33324:SF2">
    <property type="entry name" value="MYB_SANT-LIKE DNA-BINDING DOMAIN-CONTAINING PROTEIN"/>
    <property type="match status" value="1"/>
</dbReference>
<dbReference type="AlphaFoldDB" id="A0ABD3FQ76"/>
<dbReference type="Proteomes" id="UP001632037">
    <property type="component" value="Unassembled WGS sequence"/>
</dbReference>
<feature type="region of interest" description="Disordered" evidence="1">
    <location>
        <begin position="125"/>
        <end position="146"/>
    </location>
</feature>
<organism evidence="2 3">
    <name type="scientific">Phytophthora oleae</name>
    <dbReference type="NCBI Taxonomy" id="2107226"/>
    <lineage>
        <taxon>Eukaryota</taxon>
        <taxon>Sar</taxon>
        <taxon>Stramenopiles</taxon>
        <taxon>Oomycota</taxon>
        <taxon>Peronosporomycetes</taxon>
        <taxon>Peronosporales</taxon>
        <taxon>Peronosporaceae</taxon>
        <taxon>Phytophthora</taxon>
    </lineage>
</organism>
<feature type="compositionally biased region" description="Basic and acidic residues" evidence="1">
    <location>
        <begin position="483"/>
        <end position="492"/>
    </location>
</feature>
<feature type="region of interest" description="Disordered" evidence="1">
    <location>
        <begin position="819"/>
        <end position="847"/>
    </location>
</feature>
<sequence>MPLKWESDGVDGGSSSMELLLQWLAIPRNGERWLNSKRDVNGAKAELITEIMNIFQSHGITHRGRDGISWKLWHFEHQVKEAYQWLKQKGVDPFELNEEVEQKVATICPYYRQLIPLLPSSTIRPQETLTGSEGERRVEEPDTNREDSSVHCEILEELQTQSHCSPYLNPKWDSDGKNGGPSSLDVLMQWLMDDGNAGKWLEAGLKRNGSRKQLNSEICFLLLKCGITYRTCASIETKINHVVKQFNKARQYLKQGNLCLDKDSERVVLQICPCYRGLAPAFGHSLSEGTSQPQPKILEMEQTLEDSTINDEDGNTHENIENLTPGPGVRWDGDAEDGRVSSLDVVLEWLAIPGNPWRWYKSAKVRDGSQLKLCTEVYQLLLSRGITNRTISSIKTKVGNMIQQLLEAERWLERRELRRQSIDICEDIERDLLKICPQFRQIAPLWNPPSTSRIGTLQPSTCEKEITDTMEDSEDESSDYEDSPIRDNDMDTRADAGHVRSVAKSQNHAGTSTCIKWDADGINGSPSSLKLILQWLAAPGNAARWLLSVQTLGARVKISKEIYALFLSHGIEHRTHKGVYNKLFKLTENFGKAENWLMKRGLRFDVSKKAELAVLKICIEYREIAPLFRPVWHLTEELSHSSSSNSVATASWTEVEYGGDAASSDHDDQDAYVGFSGSGSKWDSDAGDGRPSSLNVLLKWVLTPGNAGRWHESVRKADGSRWELASEIYDLLLIHGIPYRSRDSVESKLRLLEEQFDKAENWMIREGIDHYQDTAEAERIVVQFCPVYATIESALRSSRLPGNQPDANMKIDIRFKPAAKTRPVSSLSRSKRVRNEHPQQPDADVRNTKRVVVLEAKPEASQEFFKLELQMKRDEAVLVRARARKELLEMGLPCNEVDRLMPL</sequence>
<evidence type="ECO:0000256" key="1">
    <source>
        <dbReference type="SAM" id="MobiDB-lite"/>
    </source>
</evidence>
<evidence type="ECO:0000313" key="3">
    <source>
        <dbReference type="Proteomes" id="UP001632037"/>
    </source>
</evidence>
<feature type="region of interest" description="Disordered" evidence="1">
    <location>
        <begin position="466"/>
        <end position="492"/>
    </location>
</feature>
<feature type="region of interest" description="Disordered" evidence="1">
    <location>
        <begin position="308"/>
        <end position="329"/>
    </location>
</feature>
<proteinExistence type="predicted"/>
<protein>
    <submittedName>
        <fullName evidence="2">Uncharacterized protein</fullName>
    </submittedName>
</protein>
<reference evidence="2 3" key="1">
    <citation type="submission" date="2024-09" db="EMBL/GenBank/DDBJ databases">
        <title>Genome sequencing and assembly of Phytophthora oleae, isolate VK10A, causative agent of rot of olive drupes.</title>
        <authorList>
            <person name="Conti Taguali S."/>
            <person name="Riolo M."/>
            <person name="La Spada F."/>
            <person name="Cacciola S.O."/>
            <person name="Dionisio G."/>
        </authorList>
    </citation>
    <scope>NUCLEOTIDE SEQUENCE [LARGE SCALE GENOMIC DNA]</scope>
    <source>
        <strain evidence="2 3">VK10A</strain>
    </source>
</reference>
<accession>A0ABD3FQ76</accession>
<feature type="compositionally biased region" description="Basic and acidic residues" evidence="1">
    <location>
        <begin position="833"/>
        <end position="847"/>
    </location>
</feature>
<evidence type="ECO:0000313" key="2">
    <source>
        <dbReference type="EMBL" id="KAL3668476.1"/>
    </source>
</evidence>
<dbReference type="PANTHER" id="PTHR33324">
    <property type="entry name" value="EXPRESSED PROTEIN"/>
    <property type="match status" value="1"/>
</dbReference>
<keyword evidence="3" id="KW-1185">Reference proteome</keyword>
<comment type="caution">
    <text evidence="2">The sequence shown here is derived from an EMBL/GenBank/DDBJ whole genome shotgun (WGS) entry which is preliminary data.</text>
</comment>
<dbReference type="EMBL" id="JBIMZQ010000011">
    <property type="protein sequence ID" value="KAL3668476.1"/>
    <property type="molecule type" value="Genomic_DNA"/>
</dbReference>
<feature type="compositionally biased region" description="Acidic residues" evidence="1">
    <location>
        <begin position="468"/>
        <end position="482"/>
    </location>
</feature>
<name>A0ABD3FQ76_9STRA</name>
<gene>
    <name evidence="2" type="ORF">V7S43_006559</name>
</gene>